<dbReference type="AlphaFoldDB" id="W9SDU3"/>
<dbReference type="Proteomes" id="UP000030645">
    <property type="component" value="Unassembled WGS sequence"/>
</dbReference>
<feature type="compositionally biased region" description="Basic and acidic residues" evidence="1">
    <location>
        <begin position="1"/>
        <end position="14"/>
    </location>
</feature>
<gene>
    <name evidence="2" type="ORF">L484_022033</name>
</gene>
<evidence type="ECO:0000313" key="3">
    <source>
        <dbReference type="Proteomes" id="UP000030645"/>
    </source>
</evidence>
<dbReference type="EMBL" id="KE345330">
    <property type="protein sequence ID" value="EXC01461.1"/>
    <property type="molecule type" value="Genomic_DNA"/>
</dbReference>
<name>W9SDU3_9ROSA</name>
<reference evidence="3" key="1">
    <citation type="submission" date="2013-01" db="EMBL/GenBank/DDBJ databases">
        <title>Draft Genome Sequence of a Mulberry Tree, Morus notabilis C.K. Schneid.</title>
        <authorList>
            <person name="He N."/>
            <person name="Zhao S."/>
        </authorList>
    </citation>
    <scope>NUCLEOTIDE SEQUENCE</scope>
</reference>
<protein>
    <submittedName>
        <fullName evidence="2">Uncharacterized protein</fullName>
    </submittedName>
</protein>
<sequence>MAGERERDAGDEGAHLVVSGADGPMMQTKAPPRILPVIINFPQENSKIFLKYWKKVPILPKQKWFSDPETLTGQWRDDDEVEPCAIYEITPPPEQ</sequence>
<evidence type="ECO:0000256" key="1">
    <source>
        <dbReference type="SAM" id="MobiDB-lite"/>
    </source>
</evidence>
<organism evidence="2 3">
    <name type="scientific">Morus notabilis</name>
    <dbReference type="NCBI Taxonomy" id="981085"/>
    <lineage>
        <taxon>Eukaryota</taxon>
        <taxon>Viridiplantae</taxon>
        <taxon>Streptophyta</taxon>
        <taxon>Embryophyta</taxon>
        <taxon>Tracheophyta</taxon>
        <taxon>Spermatophyta</taxon>
        <taxon>Magnoliopsida</taxon>
        <taxon>eudicotyledons</taxon>
        <taxon>Gunneridae</taxon>
        <taxon>Pentapetalae</taxon>
        <taxon>rosids</taxon>
        <taxon>fabids</taxon>
        <taxon>Rosales</taxon>
        <taxon>Moraceae</taxon>
        <taxon>Moreae</taxon>
        <taxon>Morus</taxon>
    </lineage>
</organism>
<feature type="region of interest" description="Disordered" evidence="1">
    <location>
        <begin position="1"/>
        <end position="25"/>
    </location>
</feature>
<proteinExistence type="predicted"/>
<accession>W9SDU3</accession>
<keyword evidence="3" id="KW-1185">Reference proteome</keyword>
<evidence type="ECO:0000313" key="2">
    <source>
        <dbReference type="EMBL" id="EXC01461.1"/>
    </source>
</evidence>